<reference evidence="2 3" key="1">
    <citation type="journal article" date="2016" name="Nat. Commun.">
        <title>Thousands of microbial genomes shed light on interconnected biogeochemical processes in an aquifer system.</title>
        <authorList>
            <person name="Anantharaman K."/>
            <person name="Brown C.T."/>
            <person name="Hug L.A."/>
            <person name="Sharon I."/>
            <person name="Castelle C.J."/>
            <person name="Probst A.J."/>
            <person name="Thomas B.C."/>
            <person name="Singh A."/>
            <person name="Wilkins M.J."/>
            <person name="Karaoz U."/>
            <person name="Brodie E.L."/>
            <person name="Williams K.H."/>
            <person name="Hubbard S.S."/>
            <person name="Banfield J.F."/>
        </authorList>
    </citation>
    <scope>NUCLEOTIDE SEQUENCE [LARGE SCALE GENOMIC DNA]</scope>
</reference>
<dbReference type="EMBL" id="MFUO01000032">
    <property type="protein sequence ID" value="OGI83231.1"/>
    <property type="molecule type" value="Genomic_DNA"/>
</dbReference>
<dbReference type="AlphaFoldDB" id="A0A1F6WMW4"/>
<feature type="chain" id="PRO_5009527353" description="Ig-like domain-containing protein" evidence="1">
    <location>
        <begin position="24"/>
        <end position="681"/>
    </location>
</feature>
<gene>
    <name evidence="2" type="ORF">A2903_02150</name>
</gene>
<protein>
    <recommendedName>
        <fullName evidence="4">Ig-like domain-containing protein</fullName>
    </recommendedName>
</protein>
<name>A0A1F6WMW4_9BACT</name>
<comment type="caution">
    <text evidence="2">The sequence shown here is derived from an EMBL/GenBank/DDBJ whole genome shotgun (WGS) entry which is preliminary data.</text>
</comment>
<dbReference type="Proteomes" id="UP000178184">
    <property type="component" value="Unassembled WGS sequence"/>
</dbReference>
<organism evidence="2 3">
    <name type="scientific">Candidatus Nomurabacteria bacterium RIFCSPLOWO2_01_FULL_33_17</name>
    <dbReference type="NCBI Taxonomy" id="1801764"/>
    <lineage>
        <taxon>Bacteria</taxon>
        <taxon>Candidatus Nomuraibacteriota</taxon>
    </lineage>
</organism>
<evidence type="ECO:0000313" key="2">
    <source>
        <dbReference type="EMBL" id="OGI83231.1"/>
    </source>
</evidence>
<evidence type="ECO:0008006" key="4">
    <source>
        <dbReference type="Google" id="ProtNLM"/>
    </source>
</evidence>
<evidence type="ECO:0000256" key="1">
    <source>
        <dbReference type="SAM" id="SignalP"/>
    </source>
</evidence>
<feature type="signal peptide" evidence="1">
    <location>
        <begin position="1"/>
        <end position="23"/>
    </location>
</feature>
<accession>A0A1F6WMW4</accession>
<proteinExistence type="predicted"/>
<keyword evidence="1" id="KW-0732">Signal</keyword>
<evidence type="ECO:0000313" key="3">
    <source>
        <dbReference type="Proteomes" id="UP000178184"/>
    </source>
</evidence>
<sequence>MKKILFLFAFVFLVFISTQSASAANCSTSINGTNIGIDTSHECVGMKGYAWGADNTNGQLGGIGWVSFSDSSTTKKYNVDFDRDTWELKGYAYSENYGYIRFGGFTDSEVPSGQTSCVSNPKNANSNSSCNAHLIQNSNGGYELVGYARLCYVFNKQDCTGGYKSETERGGYDGWIGLTGSSFGVNYYTGTNEFKGFAWGGGNNDSSNSNYAQGIGWVKMDPTGGGVSCIVSAGKDCISDNEKPIVTLVADIPNPKYNQNVTLTWDISGVTSCDEIIVTSSPNNSNWTTTNPIITNLNGQQYIGQILTTTTFGIACRVDNEWGNAGAVVSPTRFKPVLTLDATNSISYGGDVELTYTVRNNPFSCDAKLYNTNESNITPVWQGTVTGNGDETSTQTVPTIDIQTNVTTSGIITWRLDCTDTTPNPDPTGSATDTTTVIVPAPVMTFSVKDRGTSSPTTITCTNTGVEITYSIDPTTVYPNSCIVSSGTGYYTDSDWYYNSPTDKTSIIADGSNHTINTGSVSQTGNLLYGFKCLQVDQVAYWAQAKNLSHSCTGGSLEVTPGRTCYEPGETVSIGYKGSGIESGTCKGGFDNPTPTSLLNPDIATTYRYAEIRANSFTTPPINHSYTVASCKETDFPNNTPLSKTVNFDIKASCPACTDKCDPQCSNYNPNRCVSPKFKEQ</sequence>